<dbReference type="PROSITE" id="PS50404">
    <property type="entry name" value="GST_NTER"/>
    <property type="match status" value="1"/>
</dbReference>
<dbReference type="InterPro" id="IPR036282">
    <property type="entry name" value="Glutathione-S-Trfase_C_sf"/>
</dbReference>
<dbReference type="InterPro" id="IPR036249">
    <property type="entry name" value="Thioredoxin-like_sf"/>
</dbReference>
<dbReference type="Pfam" id="PF00043">
    <property type="entry name" value="GST_C"/>
    <property type="match status" value="1"/>
</dbReference>
<reference evidence="4 5" key="1">
    <citation type="submission" date="2017-06" db="EMBL/GenBank/DDBJ databases">
        <title>Genome sequencing of cyanobaciteial culture collection at National Institute for Environmental Studies (NIES).</title>
        <authorList>
            <person name="Hirose Y."/>
            <person name="Shimura Y."/>
            <person name="Fujisawa T."/>
            <person name="Nakamura Y."/>
            <person name="Kawachi M."/>
        </authorList>
    </citation>
    <scope>NUCLEOTIDE SEQUENCE [LARGE SCALE GENOMIC DNA]</scope>
    <source>
        <strain evidence="4 5">NIES-21</strain>
    </source>
</reference>
<dbReference type="SUPFAM" id="SSF47616">
    <property type="entry name" value="GST C-terminal domain-like"/>
    <property type="match status" value="1"/>
</dbReference>
<dbReference type="PANTHER" id="PTHR43969:SF9">
    <property type="entry name" value="GLUTATHIONE S TRANSFERASE D10, ISOFORM A-RELATED"/>
    <property type="match status" value="1"/>
</dbReference>
<dbReference type="Gene3D" id="1.20.1050.10">
    <property type="match status" value="1"/>
</dbReference>
<protein>
    <submittedName>
        <fullName evidence="4">Glutathione S-transferase</fullName>
    </submittedName>
</protein>
<dbReference type="InterPro" id="IPR010987">
    <property type="entry name" value="Glutathione-S-Trfase_C-like"/>
</dbReference>
<dbReference type="OrthoDB" id="465590at2"/>
<accession>A0A1Z4GLX6</accession>
<dbReference type="EMBL" id="AP018174">
    <property type="protein sequence ID" value="BAY18500.1"/>
    <property type="molecule type" value="Genomic_DNA"/>
</dbReference>
<dbReference type="AlphaFoldDB" id="A0A1Z4GLX6"/>
<proteinExistence type="predicted"/>
<evidence type="ECO:0000256" key="1">
    <source>
        <dbReference type="ARBA" id="ARBA00011738"/>
    </source>
</evidence>
<dbReference type="InterPro" id="IPR040079">
    <property type="entry name" value="Glutathione_S-Trfase"/>
</dbReference>
<dbReference type="PANTHER" id="PTHR43969">
    <property type="entry name" value="GLUTATHIONE S TRANSFERASE D10, ISOFORM A-RELATED"/>
    <property type="match status" value="1"/>
</dbReference>
<evidence type="ECO:0000313" key="4">
    <source>
        <dbReference type="EMBL" id="BAY18500.1"/>
    </source>
</evidence>
<dbReference type="PROSITE" id="PS50405">
    <property type="entry name" value="GST_CTER"/>
    <property type="match status" value="1"/>
</dbReference>
<feature type="domain" description="GST N-terminal" evidence="2">
    <location>
        <begin position="1"/>
        <end position="80"/>
    </location>
</feature>
<evidence type="ECO:0000259" key="2">
    <source>
        <dbReference type="PROSITE" id="PS50404"/>
    </source>
</evidence>
<dbReference type="SUPFAM" id="SSF52833">
    <property type="entry name" value="Thioredoxin-like"/>
    <property type="match status" value="1"/>
</dbReference>
<sequence length="223" mass="25706">MLKFYYNPISPNARRVWLTLLEKEIAFEPILMNLDGDQLQAEFLTVNPFHHIPVLVDDGFQIVESLAIMDYLEAKYPTPSLLPKESQALAKVRMVQYVTANELFPQIVSLIYENADSPQFLQAKQHIDKVLLFLTEVLDNSLYVGSEQLTLADIVAGTAVPSLPSLGINLNHYPKINGWTERLMQRPVWQKTKLSADDFEQFKRRVRILVKLRRRKLNQGNKK</sequence>
<dbReference type="CDD" id="cd00570">
    <property type="entry name" value="GST_N_family"/>
    <property type="match status" value="1"/>
</dbReference>
<dbReference type="InterPro" id="IPR004046">
    <property type="entry name" value="GST_C"/>
</dbReference>
<dbReference type="GO" id="GO:0006749">
    <property type="term" value="P:glutathione metabolic process"/>
    <property type="evidence" value="ECO:0007669"/>
    <property type="project" value="TreeGrafter"/>
</dbReference>
<dbReference type="SFLD" id="SFLDS00019">
    <property type="entry name" value="Glutathione_Transferase_(cytos"/>
    <property type="match status" value="1"/>
</dbReference>
<comment type="subunit">
    <text evidence="1">Homodimer.</text>
</comment>
<gene>
    <name evidence="4" type="ORF">NIES21_43470</name>
</gene>
<feature type="domain" description="GST C-terminal" evidence="3">
    <location>
        <begin position="85"/>
        <end position="206"/>
    </location>
</feature>
<dbReference type="Proteomes" id="UP000218287">
    <property type="component" value="Chromosome"/>
</dbReference>
<keyword evidence="5" id="KW-1185">Reference proteome</keyword>
<organism evidence="4 5">
    <name type="scientific">Anabaenopsis circularis NIES-21</name>
    <dbReference type="NCBI Taxonomy" id="1085406"/>
    <lineage>
        <taxon>Bacteria</taxon>
        <taxon>Bacillati</taxon>
        <taxon>Cyanobacteriota</taxon>
        <taxon>Cyanophyceae</taxon>
        <taxon>Nostocales</taxon>
        <taxon>Nodulariaceae</taxon>
        <taxon>Anabaenopsis</taxon>
    </lineage>
</organism>
<dbReference type="Gene3D" id="3.40.30.10">
    <property type="entry name" value="Glutaredoxin"/>
    <property type="match status" value="1"/>
</dbReference>
<dbReference type="InterPro" id="IPR004045">
    <property type="entry name" value="Glutathione_S-Trfase_N"/>
</dbReference>
<keyword evidence="4" id="KW-0808">Transferase</keyword>
<dbReference type="GO" id="GO:0004364">
    <property type="term" value="F:glutathione transferase activity"/>
    <property type="evidence" value="ECO:0007669"/>
    <property type="project" value="TreeGrafter"/>
</dbReference>
<dbReference type="SFLD" id="SFLDG00358">
    <property type="entry name" value="Main_(cytGST)"/>
    <property type="match status" value="1"/>
</dbReference>
<evidence type="ECO:0000259" key="3">
    <source>
        <dbReference type="PROSITE" id="PS50405"/>
    </source>
</evidence>
<evidence type="ECO:0000313" key="5">
    <source>
        <dbReference type="Proteomes" id="UP000218287"/>
    </source>
</evidence>
<name>A0A1Z4GLX6_9CYAN</name>
<dbReference type="Pfam" id="PF13417">
    <property type="entry name" value="GST_N_3"/>
    <property type="match status" value="1"/>
</dbReference>